<keyword evidence="2" id="KW-0342">GTP-binding</keyword>
<evidence type="ECO:0000256" key="3">
    <source>
        <dbReference type="SAM" id="MobiDB-lite"/>
    </source>
</evidence>
<evidence type="ECO:0008006" key="6">
    <source>
        <dbReference type="Google" id="ProtNLM"/>
    </source>
</evidence>
<dbReference type="SUPFAM" id="SSF52540">
    <property type="entry name" value="P-loop containing nucleoside triphosphate hydrolases"/>
    <property type="match status" value="1"/>
</dbReference>
<dbReference type="InterPro" id="IPR006689">
    <property type="entry name" value="Small_GTPase_ARF/SAR"/>
</dbReference>
<gene>
    <name evidence="4" type="ORF">A2Z67_01005</name>
</gene>
<dbReference type="GO" id="GO:0005525">
    <property type="term" value="F:GTP binding"/>
    <property type="evidence" value="ECO:0007669"/>
    <property type="project" value="UniProtKB-KW"/>
</dbReference>
<proteinExistence type="predicted"/>
<organism evidence="4 5">
    <name type="scientific">Candidatus Woesebacteria bacterium RBG_13_36_22</name>
    <dbReference type="NCBI Taxonomy" id="1802478"/>
    <lineage>
        <taxon>Bacteria</taxon>
        <taxon>Candidatus Woeseibacteriota</taxon>
    </lineage>
</organism>
<protein>
    <recommendedName>
        <fullName evidence="6">Gliding-motility protein MglA</fullName>
    </recommendedName>
</protein>
<dbReference type="Proteomes" id="UP000176939">
    <property type="component" value="Unassembled WGS sequence"/>
</dbReference>
<dbReference type="GO" id="GO:0003924">
    <property type="term" value="F:GTPase activity"/>
    <property type="evidence" value="ECO:0007669"/>
    <property type="project" value="InterPro"/>
</dbReference>
<dbReference type="Pfam" id="PF00025">
    <property type="entry name" value="Arf"/>
    <property type="match status" value="1"/>
</dbReference>
<dbReference type="Gene3D" id="3.40.50.300">
    <property type="entry name" value="P-loop containing nucleotide triphosphate hydrolases"/>
    <property type="match status" value="1"/>
</dbReference>
<dbReference type="PANTHER" id="PTHR42708:SF1">
    <property type="entry name" value="GLIDING MOTILITY PROTEIN MGLA"/>
    <property type="match status" value="1"/>
</dbReference>
<evidence type="ECO:0000313" key="4">
    <source>
        <dbReference type="EMBL" id="OGM10444.1"/>
    </source>
</evidence>
<dbReference type="PANTHER" id="PTHR42708">
    <property type="entry name" value="ATP/GTP-BINDING PROTEIN-RELATED"/>
    <property type="match status" value="1"/>
</dbReference>
<dbReference type="InterPro" id="IPR052705">
    <property type="entry name" value="Gliding_Motility_GTPase"/>
</dbReference>
<evidence type="ECO:0000256" key="1">
    <source>
        <dbReference type="ARBA" id="ARBA00022741"/>
    </source>
</evidence>
<comment type="caution">
    <text evidence="4">The sequence shown here is derived from an EMBL/GenBank/DDBJ whole genome shotgun (WGS) entry which is preliminary data.</text>
</comment>
<accession>A0A1F7X5S4</accession>
<dbReference type="CDD" id="cd00882">
    <property type="entry name" value="Ras_like_GTPase"/>
    <property type="match status" value="1"/>
</dbReference>
<dbReference type="EMBL" id="MGFQ01000011">
    <property type="protein sequence ID" value="OGM10444.1"/>
    <property type="molecule type" value="Genomic_DNA"/>
</dbReference>
<feature type="region of interest" description="Disordered" evidence="3">
    <location>
        <begin position="191"/>
        <end position="223"/>
    </location>
</feature>
<reference evidence="4 5" key="1">
    <citation type="journal article" date="2016" name="Nat. Commun.">
        <title>Thousands of microbial genomes shed light on interconnected biogeochemical processes in an aquifer system.</title>
        <authorList>
            <person name="Anantharaman K."/>
            <person name="Brown C.T."/>
            <person name="Hug L.A."/>
            <person name="Sharon I."/>
            <person name="Castelle C.J."/>
            <person name="Probst A.J."/>
            <person name="Thomas B.C."/>
            <person name="Singh A."/>
            <person name="Wilkins M.J."/>
            <person name="Karaoz U."/>
            <person name="Brodie E.L."/>
            <person name="Williams K.H."/>
            <person name="Hubbard S.S."/>
            <person name="Banfield J.F."/>
        </authorList>
    </citation>
    <scope>NUCLEOTIDE SEQUENCE [LARGE SCALE GENOMIC DNA]</scope>
</reference>
<keyword evidence="1" id="KW-0547">Nucleotide-binding</keyword>
<dbReference type="InterPro" id="IPR027417">
    <property type="entry name" value="P-loop_NTPase"/>
</dbReference>
<evidence type="ECO:0000256" key="2">
    <source>
        <dbReference type="ARBA" id="ARBA00023134"/>
    </source>
</evidence>
<name>A0A1F7X5S4_9BACT</name>
<evidence type="ECO:0000313" key="5">
    <source>
        <dbReference type="Proteomes" id="UP000176939"/>
    </source>
</evidence>
<dbReference type="AlphaFoldDB" id="A0A1F7X5S4"/>
<sequence>MVVFNPSKREIGAKIVYYGPAAGGKTTNLHFIHNRLNPKQRGDLISLATKDDRTLFFDFLPLDLGTVKGFNVRFHLYTVPGQVYYVSTRRAVLTGVDGIVFVADSQEEKLAENIESLEDLEKNLLYYGKKIDDIPMILQYNKRDLKKISSIQTLNSKLNRRNLSVVESVGLNGKGVMETLTDISRTVLESLEDSSKKPKVKPPTRSAPLTPGAAKTPPPLPKSDVESLIELESEEKVFDIERLRAERRATIDRLLKQKEEAKVQSEPVELKTTKGAEKFDSENILGTGETEAINQEFTEEDFGNELDISEEGFEFNGITDDIPISAEPYLKREEAKEKFADEIDLLGSKEEDQGISLETLETQGTTDFDVEENKTDIEEIPLDLEEAPEWIELETDEAALTSQGDKEFIDEAHSFQREDLTNNGRKASSPTGGIEIISCGAPEKILPASIKLPLTLQLGDVQKKVKLTITIHLEELI</sequence>